<feature type="transmembrane region" description="Helical" evidence="1">
    <location>
        <begin position="5"/>
        <end position="23"/>
    </location>
</feature>
<dbReference type="Proteomes" id="UP000325182">
    <property type="component" value="Unassembled WGS sequence"/>
</dbReference>
<feature type="transmembrane region" description="Helical" evidence="1">
    <location>
        <begin position="136"/>
        <end position="160"/>
    </location>
</feature>
<name>A0A5D4MI97_9BACI</name>
<dbReference type="AlphaFoldDB" id="A0A5D4MI97"/>
<protein>
    <recommendedName>
        <fullName evidence="4">Integral membrane protein</fullName>
    </recommendedName>
</protein>
<accession>A0A5D4MI97</accession>
<dbReference type="NCBIfam" id="NF041646">
    <property type="entry name" value="VC0807_fam"/>
    <property type="match status" value="1"/>
</dbReference>
<feature type="transmembrane region" description="Helical" evidence="1">
    <location>
        <begin position="172"/>
        <end position="193"/>
    </location>
</feature>
<keyword evidence="1" id="KW-1133">Transmembrane helix</keyword>
<proteinExistence type="predicted"/>
<keyword evidence="1" id="KW-0812">Transmembrane</keyword>
<dbReference type="RefSeq" id="WP_113928114.1">
    <property type="nucleotide sequence ID" value="NZ_VTEG01000001.1"/>
</dbReference>
<sequence length="209" mass="23966">MRNAAVLDILFYFVFPVMVWNYTKEPLGDYYAMLLSAVPGILYTLYRFIKFKRINVFGIFIISTLIVSTTVDLLSGSGINLLWNNVYFHVGLGGFFFITLLLNKPIVLYFSLDFAELQGYDRTSMKTRFYQKDVINIFRLITIGFGLRSFILAGLKVWLIKEYGVNAFDKGLLAENIISWGMTGLCFYGLIVINKRLQHPKKEASSKIS</sequence>
<evidence type="ECO:0000313" key="2">
    <source>
        <dbReference type="EMBL" id="TYS01297.1"/>
    </source>
</evidence>
<gene>
    <name evidence="2" type="ORF">FZC84_01160</name>
</gene>
<organism evidence="2 3">
    <name type="scientific">Rossellomorea vietnamensis</name>
    <dbReference type="NCBI Taxonomy" id="218284"/>
    <lineage>
        <taxon>Bacteria</taxon>
        <taxon>Bacillati</taxon>
        <taxon>Bacillota</taxon>
        <taxon>Bacilli</taxon>
        <taxon>Bacillales</taxon>
        <taxon>Bacillaceae</taxon>
        <taxon>Rossellomorea</taxon>
    </lineage>
</organism>
<feature type="transmembrane region" description="Helical" evidence="1">
    <location>
        <begin position="56"/>
        <end position="74"/>
    </location>
</feature>
<evidence type="ECO:0000256" key="1">
    <source>
        <dbReference type="SAM" id="Phobius"/>
    </source>
</evidence>
<comment type="caution">
    <text evidence="2">The sequence shown here is derived from an EMBL/GenBank/DDBJ whole genome shotgun (WGS) entry which is preliminary data.</text>
</comment>
<evidence type="ECO:0000313" key="3">
    <source>
        <dbReference type="Proteomes" id="UP000325182"/>
    </source>
</evidence>
<feature type="transmembrane region" description="Helical" evidence="1">
    <location>
        <begin position="29"/>
        <end position="49"/>
    </location>
</feature>
<keyword evidence="1" id="KW-0472">Membrane</keyword>
<feature type="transmembrane region" description="Helical" evidence="1">
    <location>
        <begin position="86"/>
        <end position="115"/>
    </location>
</feature>
<dbReference type="EMBL" id="VTEG01000001">
    <property type="protein sequence ID" value="TYS01297.1"/>
    <property type="molecule type" value="Genomic_DNA"/>
</dbReference>
<reference evidence="2 3" key="1">
    <citation type="submission" date="2019-08" db="EMBL/GenBank/DDBJ databases">
        <title>Bacillus genomes from the desert of Cuatro Cienegas, Coahuila.</title>
        <authorList>
            <person name="Olmedo-Alvarez G."/>
        </authorList>
    </citation>
    <scope>NUCLEOTIDE SEQUENCE [LARGE SCALE GENOMIC DNA]</scope>
    <source>
        <strain evidence="2 3">CH128b_4D</strain>
    </source>
</reference>
<evidence type="ECO:0008006" key="4">
    <source>
        <dbReference type="Google" id="ProtNLM"/>
    </source>
</evidence>